<dbReference type="Pfam" id="PF13041">
    <property type="entry name" value="PPR_2"/>
    <property type="match status" value="1"/>
</dbReference>
<accession>A0A9P4MXW7</accession>
<proteinExistence type="predicted"/>
<dbReference type="InterPro" id="IPR050667">
    <property type="entry name" value="PPR-containing_protein"/>
</dbReference>
<dbReference type="OrthoDB" id="185373at2759"/>
<sequence>MMSSYICRHCRSRLAQRAAYIRKPQWQPRATFISLRNDQSRPKPKDPVSSANSTESTRTEPPYERSAQDSEDKEYELSPVSIWQMYSQNEALRPLRYSQRVRDVSQVPVRNEKGEEGGRSFQSLRISLTPTDKSAASPILAMLDAGKLEGAWVQFNSVYTSRESPALGGDLSRQDIMIGPKLFVKLLFSVISDYCGRSSTSISPTDVLFKYEQLGIMQPEWWRNAIGTLTNEMLRYQSLGETNTPGAERVLTELLSVWKLFFHCKAAGDNSLDALSEGWSGLPSEIQSQVPSLNRDISRRLQWYHPKFVGSPTLGFSAVTVFNILNERNEYAPKLSSSLRKQAAPFFSFLTQLLFKANVQSVFKHTGISPGFRKLPKEFRKIVEDQVTRAPLEAMRMVASHNSTGAAITDDNQESDNLERFLLKRIQRAITQQSHTGVLDALWGEAVQAYTTKEQKTEIPPQIYNAFLNGYLALFKADRSVEVWNHMIASGIIPDVRAWVALLSGCERSRDLNGLEATWKRMIQSGTLPDEYAWTTRIHALIYLRQVKAGLGALQEMGNAWIAAQAAAKNPTDKNRKKSVAAQPDPIKMATKPTIEVINGAISALADLPPDFYSWPKKVDDIENILRWAGHFSMKPNARTYNTLIKLHLTHRDYNRVFSLLRQMEKEGIEPDIATYTMLIRATFGNEAFGSLSPDAQATHAISLLQELEDSGMKLNDYVYSTTIDRLLKRHDNFSAVRAIVDFMLVRDAAPSPQLFTSLITHYFQQSPPDVAAVDTLWLQISTNRGAPTDKILFDRLIEGYAGVGEIGKMMAVLNTMDAHGKLPGWLALRAVVRALAEKGEWERVRSVVRDVQDGVGVAR</sequence>
<feature type="region of interest" description="Disordered" evidence="2">
    <location>
        <begin position="32"/>
        <end position="74"/>
    </location>
</feature>
<feature type="non-terminal residue" evidence="3">
    <location>
        <position position="860"/>
    </location>
</feature>
<keyword evidence="4" id="KW-1185">Reference proteome</keyword>
<dbReference type="Pfam" id="PF01535">
    <property type="entry name" value="PPR"/>
    <property type="match status" value="1"/>
</dbReference>
<dbReference type="PROSITE" id="PS51375">
    <property type="entry name" value="PPR"/>
    <property type="match status" value="3"/>
</dbReference>
<feature type="repeat" description="PPR" evidence="1">
    <location>
        <begin position="460"/>
        <end position="494"/>
    </location>
</feature>
<gene>
    <name evidence="3" type="ORF">CC78DRAFT_341312</name>
</gene>
<name>A0A9P4MXW7_9PLEO</name>
<dbReference type="PANTHER" id="PTHR47939:SF5">
    <property type="entry name" value="PENTACOTRIPEPTIDE-REPEAT REGION OF PRORP DOMAIN-CONTAINING PROTEIN"/>
    <property type="match status" value="1"/>
</dbReference>
<feature type="repeat" description="PPR" evidence="1">
    <location>
        <begin position="495"/>
        <end position="529"/>
    </location>
</feature>
<protein>
    <recommendedName>
        <fullName evidence="5">Pentatricopeptide repeat protein</fullName>
    </recommendedName>
</protein>
<dbReference type="InterPro" id="IPR011990">
    <property type="entry name" value="TPR-like_helical_dom_sf"/>
</dbReference>
<evidence type="ECO:0000313" key="4">
    <source>
        <dbReference type="Proteomes" id="UP000800093"/>
    </source>
</evidence>
<evidence type="ECO:0000256" key="1">
    <source>
        <dbReference type="PROSITE-ProRule" id="PRU00708"/>
    </source>
</evidence>
<dbReference type="NCBIfam" id="TIGR00756">
    <property type="entry name" value="PPR"/>
    <property type="match status" value="2"/>
</dbReference>
<reference evidence="4" key="1">
    <citation type="journal article" date="2020" name="Stud. Mycol.">
        <title>101 Dothideomycetes genomes: A test case for predicting lifestyles and emergence of pathogens.</title>
        <authorList>
            <person name="Haridas S."/>
            <person name="Albert R."/>
            <person name="Binder M."/>
            <person name="Bloem J."/>
            <person name="LaButti K."/>
            <person name="Salamov A."/>
            <person name="Andreopoulos B."/>
            <person name="Baker S."/>
            <person name="Barry K."/>
            <person name="Bills G."/>
            <person name="Bluhm B."/>
            <person name="Cannon C."/>
            <person name="Castanera R."/>
            <person name="Culley D."/>
            <person name="Daum C."/>
            <person name="Ezra D."/>
            <person name="Gonzalez J."/>
            <person name="Henrissat B."/>
            <person name="Kuo A."/>
            <person name="Liang C."/>
            <person name="Lipzen A."/>
            <person name="Lutzoni F."/>
            <person name="Magnuson J."/>
            <person name="Mondo S."/>
            <person name="Nolan M."/>
            <person name="Ohm R."/>
            <person name="Pangilinan J."/>
            <person name="Park H.-J."/>
            <person name="Ramirez L."/>
            <person name="Alfaro M."/>
            <person name="Sun H."/>
            <person name="Tritt A."/>
            <person name="Yoshinaga Y."/>
            <person name="Zwiers L.-H."/>
            <person name="Turgeon B."/>
            <person name="Goodwin S."/>
            <person name="Spatafora J."/>
            <person name="Crous P."/>
            <person name="Grigoriev I."/>
        </authorList>
    </citation>
    <scope>NUCLEOTIDE SEQUENCE [LARGE SCALE GENOMIC DNA]</scope>
    <source>
        <strain evidence="4">CBS 304.66</strain>
    </source>
</reference>
<evidence type="ECO:0008006" key="5">
    <source>
        <dbReference type="Google" id="ProtNLM"/>
    </source>
</evidence>
<feature type="compositionally biased region" description="Basic and acidic residues" evidence="2">
    <location>
        <begin position="57"/>
        <end position="70"/>
    </location>
</feature>
<dbReference type="PANTHER" id="PTHR47939">
    <property type="entry name" value="MEMBRANE-ASSOCIATED SALT-INDUCIBLE PROTEIN-LIKE"/>
    <property type="match status" value="1"/>
</dbReference>
<dbReference type="AlphaFoldDB" id="A0A9P4MXW7"/>
<dbReference type="InterPro" id="IPR002885">
    <property type="entry name" value="PPR_rpt"/>
</dbReference>
<dbReference type="EMBL" id="ML986650">
    <property type="protein sequence ID" value="KAF2261810.1"/>
    <property type="molecule type" value="Genomic_DNA"/>
</dbReference>
<comment type="caution">
    <text evidence="3">The sequence shown here is derived from an EMBL/GenBank/DDBJ whole genome shotgun (WGS) entry which is preliminary data.</text>
</comment>
<dbReference type="Gene3D" id="1.25.40.10">
    <property type="entry name" value="Tetratricopeptide repeat domain"/>
    <property type="match status" value="3"/>
</dbReference>
<organism evidence="3 4">
    <name type="scientific">Lojkania enalia</name>
    <dbReference type="NCBI Taxonomy" id="147567"/>
    <lineage>
        <taxon>Eukaryota</taxon>
        <taxon>Fungi</taxon>
        <taxon>Dikarya</taxon>
        <taxon>Ascomycota</taxon>
        <taxon>Pezizomycotina</taxon>
        <taxon>Dothideomycetes</taxon>
        <taxon>Pleosporomycetidae</taxon>
        <taxon>Pleosporales</taxon>
        <taxon>Pleosporales incertae sedis</taxon>
        <taxon>Lojkania</taxon>
    </lineage>
</organism>
<evidence type="ECO:0000256" key="2">
    <source>
        <dbReference type="SAM" id="MobiDB-lite"/>
    </source>
</evidence>
<feature type="repeat" description="PPR" evidence="1">
    <location>
        <begin position="637"/>
        <end position="671"/>
    </location>
</feature>
<dbReference type="Proteomes" id="UP000800093">
    <property type="component" value="Unassembled WGS sequence"/>
</dbReference>
<evidence type="ECO:0000313" key="3">
    <source>
        <dbReference type="EMBL" id="KAF2261810.1"/>
    </source>
</evidence>